<name>A0A149VC16_9PROT</name>
<dbReference type="Gene3D" id="2.60.120.1440">
    <property type="match status" value="1"/>
</dbReference>
<comment type="caution">
    <text evidence="4">The sequence shown here is derived from an EMBL/GenBank/DDBJ whole genome shotgun (WGS) entry which is preliminary data.</text>
</comment>
<dbReference type="OrthoDB" id="7339213at2"/>
<evidence type="ECO:0000259" key="2">
    <source>
        <dbReference type="Pfam" id="PF04773"/>
    </source>
</evidence>
<dbReference type="EMBL" id="JAMYZR010000049">
    <property type="protein sequence ID" value="MCP1247108.1"/>
    <property type="molecule type" value="Genomic_DNA"/>
</dbReference>
<dbReference type="PATRIC" id="fig|178900.7.peg.977"/>
<evidence type="ECO:0000259" key="3">
    <source>
        <dbReference type="Pfam" id="PF16220"/>
    </source>
</evidence>
<dbReference type="RefSeq" id="WP_062272333.1">
    <property type="nucleotide sequence ID" value="NZ_JAMYZR010000049.1"/>
</dbReference>
<feature type="domain" description="FecR protein" evidence="2">
    <location>
        <begin position="115"/>
        <end position="207"/>
    </location>
</feature>
<dbReference type="Proteomes" id="UP000075462">
    <property type="component" value="Unassembled WGS sequence"/>
</dbReference>
<feature type="transmembrane region" description="Helical" evidence="1">
    <location>
        <begin position="87"/>
        <end position="110"/>
    </location>
</feature>
<organism evidence="4 6">
    <name type="scientific">Acetobacter cerevisiae</name>
    <dbReference type="NCBI Taxonomy" id="178900"/>
    <lineage>
        <taxon>Bacteria</taxon>
        <taxon>Pseudomonadati</taxon>
        <taxon>Pseudomonadota</taxon>
        <taxon>Alphaproteobacteria</taxon>
        <taxon>Acetobacterales</taxon>
        <taxon>Acetobacteraceae</taxon>
        <taxon>Acetobacter</taxon>
    </lineage>
</organism>
<dbReference type="Proteomes" id="UP001523543">
    <property type="component" value="Unassembled WGS sequence"/>
</dbReference>
<accession>A0A149VC16</accession>
<evidence type="ECO:0000313" key="7">
    <source>
        <dbReference type="Proteomes" id="UP001523543"/>
    </source>
</evidence>
<gene>
    <name evidence="4" type="ORF">AD954_05965</name>
    <name evidence="5" type="ORF">NKW54_14330</name>
</gene>
<dbReference type="PANTHER" id="PTHR30273">
    <property type="entry name" value="PERIPLASMIC SIGNAL SENSOR AND SIGMA FACTOR ACTIVATOR FECR-RELATED"/>
    <property type="match status" value="1"/>
</dbReference>
<dbReference type="InterPro" id="IPR012373">
    <property type="entry name" value="Ferrdict_sens_TM"/>
</dbReference>
<dbReference type="InterPro" id="IPR006860">
    <property type="entry name" value="FecR"/>
</dbReference>
<evidence type="ECO:0000313" key="5">
    <source>
        <dbReference type="EMBL" id="MCP1247108.1"/>
    </source>
</evidence>
<reference evidence="5 7" key="2">
    <citation type="submission" date="2022-06" db="EMBL/GenBank/DDBJ databases">
        <title>Acetobacer genomes from food samples.</title>
        <authorList>
            <person name="Sombolestani A."/>
        </authorList>
    </citation>
    <scope>NUCLEOTIDE SEQUENCE [LARGE SCALE GENOMIC DNA]</scope>
    <source>
        <strain evidence="5 7">R-83281</strain>
    </source>
</reference>
<sequence>MSSDETYEHTSLEAARWLVSLEETPDDQNLKDEFERWLSEDPTHREAWAATSGIYDLMGPLFAKERYSSSTKSCKSAWHYRGVSKRILYGAPIALAAAVAGFMLVPDYYYRLTADYSTGKAQQMTVRLADGSEVSLAPKSAINVVFRREGGREIHLLRGEGFFKVFHNPERLFRVTAGEISVTDIGTEFDVRVSQKASSVAVKSGEVHVDGDNHLSTVLYSGQRIERQGRGIVSASHEDAENIGAWATSGQLVLEDSSFGDAVTQISPYYNGRIFVANRHLRVGKVTGVYNLSTPESALKAMADTQGAKLYHITPWIIVVSY</sequence>
<dbReference type="InterPro" id="IPR032623">
    <property type="entry name" value="FecR_N"/>
</dbReference>
<evidence type="ECO:0000313" key="6">
    <source>
        <dbReference type="Proteomes" id="UP000075462"/>
    </source>
</evidence>
<keyword evidence="1" id="KW-0812">Transmembrane</keyword>
<dbReference type="EMBL" id="LIAA01000030">
    <property type="protein sequence ID" value="KXV77718.1"/>
    <property type="molecule type" value="Genomic_DNA"/>
</dbReference>
<reference evidence="4 6" key="1">
    <citation type="submission" date="2015-06" db="EMBL/GenBank/DDBJ databases">
        <title>Improved classification and identification of acetic acid bacteria using matrix-assisted laser desorption/ionization time-of-flight mass spectrometry; Gluconobacter nephelii and Gluconobacter uchimurae are later heterotypic synonyms of Gluconobacter japonicus and Gluconobacter oxydans, respectively.</title>
        <authorList>
            <person name="Li L."/>
            <person name="Cleenwerck I."/>
            <person name="De Vuyst L."/>
            <person name="Vandamme P."/>
        </authorList>
    </citation>
    <scope>NUCLEOTIDE SEQUENCE [LARGE SCALE GENOMIC DNA]</scope>
    <source>
        <strain evidence="4 6">LMG 1545</strain>
    </source>
</reference>
<dbReference type="Pfam" id="PF16220">
    <property type="entry name" value="DUF4880"/>
    <property type="match status" value="1"/>
</dbReference>
<keyword evidence="1" id="KW-0472">Membrane</keyword>
<dbReference type="PIRSF" id="PIRSF018266">
    <property type="entry name" value="FecR"/>
    <property type="match status" value="1"/>
</dbReference>
<feature type="domain" description="FecR N-terminal" evidence="3">
    <location>
        <begin position="13"/>
        <end position="50"/>
    </location>
</feature>
<keyword evidence="1" id="KW-1133">Transmembrane helix</keyword>
<evidence type="ECO:0000313" key="4">
    <source>
        <dbReference type="EMBL" id="KXV77718.1"/>
    </source>
</evidence>
<proteinExistence type="predicted"/>
<dbReference type="PANTHER" id="PTHR30273:SF2">
    <property type="entry name" value="PROTEIN FECR"/>
    <property type="match status" value="1"/>
</dbReference>
<keyword evidence="7" id="KW-1185">Reference proteome</keyword>
<dbReference type="GO" id="GO:0016989">
    <property type="term" value="F:sigma factor antagonist activity"/>
    <property type="evidence" value="ECO:0007669"/>
    <property type="project" value="TreeGrafter"/>
</dbReference>
<protein>
    <submittedName>
        <fullName evidence="5">FecR domain-containing protein</fullName>
    </submittedName>
</protein>
<dbReference type="Pfam" id="PF04773">
    <property type="entry name" value="FecR"/>
    <property type="match status" value="1"/>
</dbReference>
<dbReference type="AlphaFoldDB" id="A0A149VC16"/>
<evidence type="ECO:0000256" key="1">
    <source>
        <dbReference type="SAM" id="Phobius"/>
    </source>
</evidence>